<protein>
    <submittedName>
        <fullName evidence="5">ANK</fullName>
    </submittedName>
</protein>
<dbReference type="Pfam" id="PF18738">
    <property type="entry name" value="HEPN_DZIP3"/>
    <property type="match status" value="1"/>
</dbReference>
<dbReference type="OrthoDB" id="194358at2759"/>
<evidence type="ECO:0000259" key="4">
    <source>
        <dbReference type="Pfam" id="PF18738"/>
    </source>
</evidence>
<dbReference type="AlphaFoldDB" id="A0A6J8CQE6"/>
<evidence type="ECO:0000313" key="5">
    <source>
        <dbReference type="EMBL" id="CAC5398758.1"/>
    </source>
</evidence>
<evidence type="ECO:0000256" key="3">
    <source>
        <dbReference type="PROSITE-ProRule" id="PRU00023"/>
    </source>
</evidence>
<evidence type="ECO:0000313" key="6">
    <source>
        <dbReference type="Proteomes" id="UP000507470"/>
    </source>
</evidence>
<proteinExistence type="predicted"/>
<dbReference type="SUPFAM" id="SSF48403">
    <property type="entry name" value="Ankyrin repeat"/>
    <property type="match status" value="1"/>
</dbReference>
<keyword evidence="1" id="KW-0677">Repeat</keyword>
<dbReference type="PROSITE" id="PS50297">
    <property type="entry name" value="ANK_REP_REGION"/>
    <property type="match status" value="1"/>
</dbReference>
<dbReference type="PROSITE" id="PS50088">
    <property type="entry name" value="ANK_REPEAT"/>
    <property type="match status" value="1"/>
</dbReference>
<accession>A0A6J8CQE6</accession>
<dbReference type="Pfam" id="PF12796">
    <property type="entry name" value="Ank_2"/>
    <property type="match status" value="1"/>
</dbReference>
<feature type="domain" description="DZIP3-like HEPN" evidence="4">
    <location>
        <begin position="55"/>
        <end position="154"/>
    </location>
</feature>
<evidence type="ECO:0000256" key="1">
    <source>
        <dbReference type="ARBA" id="ARBA00022737"/>
    </source>
</evidence>
<dbReference type="Proteomes" id="UP000507470">
    <property type="component" value="Unassembled WGS sequence"/>
</dbReference>
<gene>
    <name evidence="5" type="ORF">MCOR_33100</name>
</gene>
<dbReference type="PANTHER" id="PTHR24173">
    <property type="entry name" value="ANKYRIN REPEAT CONTAINING"/>
    <property type="match status" value="1"/>
</dbReference>
<keyword evidence="6" id="KW-1185">Reference proteome</keyword>
<dbReference type="InterPro" id="IPR041249">
    <property type="entry name" value="HEPN_DZIP3"/>
</dbReference>
<dbReference type="PANTHER" id="PTHR24173:SF74">
    <property type="entry name" value="ANKYRIN REPEAT DOMAIN-CONTAINING PROTEIN 16"/>
    <property type="match status" value="1"/>
</dbReference>
<name>A0A6J8CQE6_MYTCO</name>
<sequence>MASSTNYQRSKEEENFLNVAFILSKHSLQALRYIVDRESSPVRLQNEVFGHWNKLNGRLSQTQKKILKPPQGVELRSEHLDISLMTCLLRHIVGMKIDDDVVPVPNDRSDEAAISTIKFYRNKIAHATYYSLSDTEFHKICDDVIKALKKLNPTIGTECESFQQAKHPSRNQLEFSTSLFDACHEGNKSLVELLIQEEVPVNETNHSGFTPLHVASHEGHTDVVELLLSKGAKAVVIRVMKMDRHPYI</sequence>
<feature type="repeat" description="ANK" evidence="3">
    <location>
        <begin position="207"/>
        <end position="232"/>
    </location>
</feature>
<keyword evidence="2 3" id="KW-0040">ANK repeat</keyword>
<reference evidence="5 6" key="1">
    <citation type="submission" date="2020-06" db="EMBL/GenBank/DDBJ databases">
        <authorList>
            <person name="Li R."/>
            <person name="Bekaert M."/>
        </authorList>
    </citation>
    <scope>NUCLEOTIDE SEQUENCE [LARGE SCALE GENOMIC DNA]</scope>
    <source>
        <strain evidence="6">wild</strain>
    </source>
</reference>
<dbReference type="SMART" id="SM00248">
    <property type="entry name" value="ANK"/>
    <property type="match status" value="2"/>
</dbReference>
<dbReference type="EMBL" id="CACVKT020005968">
    <property type="protein sequence ID" value="CAC5398758.1"/>
    <property type="molecule type" value="Genomic_DNA"/>
</dbReference>
<dbReference type="Gene3D" id="1.25.40.20">
    <property type="entry name" value="Ankyrin repeat-containing domain"/>
    <property type="match status" value="1"/>
</dbReference>
<dbReference type="InterPro" id="IPR036770">
    <property type="entry name" value="Ankyrin_rpt-contain_sf"/>
</dbReference>
<evidence type="ECO:0000256" key="2">
    <source>
        <dbReference type="ARBA" id="ARBA00023043"/>
    </source>
</evidence>
<organism evidence="5 6">
    <name type="scientific">Mytilus coruscus</name>
    <name type="common">Sea mussel</name>
    <dbReference type="NCBI Taxonomy" id="42192"/>
    <lineage>
        <taxon>Eukaryota</taxon>
        <taxon>Metazoa</taxon>
        <taxon>Spiralia</taxon>
        <taxon>Lophotrochozoa</taxon>
        <taxon>Mollusca</taxon>
        <taxon>Bivalvia</taxon>
        <taxon>Autobranchia</taxon>
        <taxon>Pteriomorphia</taxon>
        <taxon>Mytilida</taxon>
        <taxon>Mytiloidea</taxon>
        <taxon>Mytilidae</taxon>
        <taxon>Mytilinae</taxon>
        <taxon>Mytilus</taxon>
    </lineage>
</organism>
<dbReference type="InterPro" id="IPR002110">
    <property type="entry name" value="Ankyrin_rpt"/>
</dbReference>